<dbReference type="EMBL" id="UINC01158877">
    <property type="protein sequence ID" value="SVD56656.1"/>
    <property type="molecule type" value="Genomic_DNA"/>
</dbReference>
<reference evidence="1" key="1">
    <citation type="submission" date="2018-05" db="EMBL/GenBank/DDBJ databases">
        <authorList>
            <person name="Lanie J.A."/>
            <person name="Ng W.-L."/>
            <person name="Kazmierczak K.M."/>
            <person name="Andrzejewski T.M."/>
            <person name="Davidsen T.M."/>
            <person name="Wayne K.J."/>
            <person name="Tettelin H."/>
            <person name="Glass J.I."/>
            <person name="Rusch D."/>
            <person name="Podicherti R."/>
            <person name="Tsui H.-C.T."/>
            <person name="Winkler M.E."/>
        </authorList>
    </citation>
    <scope>NUCLEOTIDE SEQUENCE</scope>
</reference>
<name>A0A382WCN1_9ZZZZ</name>
<sequence length="130" mass="14595">TYDFDIREAPRGRTAEIIGRLDIAMFQNYDNELGSDHEAANRTVEAIAQLLAPGSKLILSDLFYSDPNHELLGEVLEEYGQVTRKQSGYRGVRHGVPDGFLSYYLFNGQSDEVLTARTGHADNFLVLDRT</sequence>
<accession>A0A382WCN1</accession>
<proteinExistence type="predicted"/>
<dbReference type="AlphaFoldDB" id="A0A382WCN1"/>
<gene>
    <name evidence="1" type="ORF">METZ01_LOCUS409510</name>
</gene>
<evidence type="ECO:0000313" key="1">
    <source>
        <dbReference type="EMBL" id="SVD56656.1"/>
    </source>
</evidence>
<feature type="non-terminal residue" evidence="1">
    <location>
        <position position="1"/>
    </location>
</feature>
<protein>
    <submittedName>
        <fullName evidence="1">Uncharacterized protein</fullName>
    </submittedName>
</protein>
<organism evidence="1">
    <name type="scientific">marine metagenome</name>
    <dbReference type="NCBI Taxonomy" id="408172"/>
    <lineage>
        <taxon>unclassified sequences</taxon>
        <taxon>metagenomes</taxon>
        <taxon>ecological metagenomes</taxon>
    </lineage>
</organism>